<gene>
    <name evidence="5" type="ORF">RBR11_13750</name>
</gene>
<evidence type="ECO:0000313" key="6">
    <source>
        <dbReference type="Proteomes" id="UP001230289"/>
    </source>
</evidence>
<dbReference type="CDD" id="cd01392">
    <property type="entry name" value="HTH_LacI"/>
    <property type="match status" value="1"/>
</dbReference>
<dbReference type="Pfam" id="PF13377">
    <property type="entry name" value="Peripla_BP_3"/>
    <property type="match status" value="1"/>
</dbReference>
<evidence type="ECO:0000313" key="5">
    <source>
        <dbReference type="EMBL" id="MDQ4214981.1"/>
    </source>
</evidence>
<dbReference type="Proteomes" id="UP001230289">
    <property type="component" value="Unassembled WGS sequence"/>
</dbReference>
<keyword evidence="2 5" id="KW-0238">DNA-binding</keyword>
<protein>
    <submittedName>
        <fullName evidence="5">LacI family DNA-binding transcriptional regulator</fullName>
    </submittedName>
</protein>
<sequence length="327" mass="35339">MVTSRDVAQHAGVSQATVSRVLSSATSIAPATRARVLAAMSELGYVPHAGAQAMKTRRTNVIGVVVDDLRNPFYSQLLDELTRILNEHHYRVVVWNAGSSSHVDALAAIQESAVDGVVFTTATADSPELQAAVGRGLPLLLINREVDGLDCDRVTGENTAGGTLVADFLVGRGRTDVAIIAGSHAATTSRQRTEAFFARMAELGHPVPEHLRFDGKFSHDLAAEITRRLMSRAERPRAIFCLNDYMAFGALDALRDLGIGPEECWVIGYDDVDMASWASYDLTTVRQSSHEMATAGAAMLMERLADPHRLAQALRFPSTLIERGSTP</sequence>
<feature type="domain" description="HTH lacI-type" evidence="4">
    <location>
        <begin position="2"/>
        <end position="56"/>
    </location>
</feature>
<evidence type="ECO:0000256" key="3">
    <source>
        <dbReference type="ARBA" id="ARBA00023163"/>
    </source>
</evidence>
<dbReference type="Pfam" id="PF00356">
    <property type="entry name" value="LacI"/>
    <property type="match status" value="1"/>
</dbReference>
<keyword evidence="3" id="KW-0804">Transcription</keyword>
<dbReference type="PANTHER" id="PTHR30146:SF109">
    <property type="entry name" value="HTH-TYPE TRANSCRIPTIONAL REGULATOR GALS"/>
    <property type="match status" value="1"/>
</dbReference>
<dbReference type="PANTHER" id="PTHR30146">
    <property type="entry name" value="LACI-RELATED TRANSCRIPTIONAL REPRESSOR"/>
    <property type="match status" value="1"/>
</dbReference>
<reference evidence="5 6" key="1">
    <citation type="submission" date="2023-08" db="EMBL/GenBank/DDBJ databases">
        <title>Microbacterium sp. nov., isolated from a waste landfill.</title>
        <authorList>
            <person name="Wen W."/>
        </authorList>
    </citation>
    <scope>NUCLEOTIDE SEQUENCE [LARGE SCALE GENOMIC DNA]</scope>
    <source>
        <strain evidence="5 6">ASV81</strain>
    </source>
</reference>
<dbReference type="GO" id="GO:0003677">
    <property type="term" value="F:DNA binding"/>
    <property type="evidence" value="ECO:0007669"/>
    <property type="project" value="UniProtKB-KW"/>
</dbReference>
<dbReference type="InterPro" id="IPR000843">
    <property type="entry name" value="HTH_LacI"/>
</dbReference>
<accession>A0ABU0XIN3</accession>
<evidence type="ECO:0000256" key="1">
    <source>
        <dbReference type="ARBA" id="ARBA00023015"/>
    </source>
</evidence>
<dbReference type="SUPFAM" id="SSF47413">
    <property type="entry name" value="lambda repressor-like DNA-binding domains"/>
    <property type="match status" value="1"/>
</dbReference>
<name>A0ABU0XIN3_9MICO</name>
<dbReference type="InterPro" id="IPR028082">
    <property type="entry name" value="Peripla_BP_I"/>
</dbReference>
<keyword evidence="6" id="KW-1185">Reference proteome</keyword>
<dbReference type="EMBL" id="JAVFCB010000008">
    <property type="protein sequence ID" value="MDQ4214981.1"/>
    <property type="molecule type" value="Genomic_DNA"/>
</dbReference>
<dbReference type="InterPro" id="IPR046335">
    <property type="entry name" value="LacI/GalR-like_sensor"/>
</dbReference>
<keyword evidence="1" id="KW-0805">Transcription regulation</keyword>
<dbReference type="CDD" id="cd06278">
    <property type="entry name" value="PBP1_LacI-like"/>
    <property type="match status" value="1"/>
</dbReference>
<organism evidence="5 6">
    <name type="scientific">Microbacterium capsulatum</name>
    <dbReference type="NCBI Taxonomy" id="3041921"/>
    <lineage>
        <taxon>Bacteria</taxon>
        <taxon>Bacillati</taxon>
        <taxon>Actinomycetota</taxon>
        <taxon>Actinomycetes</taxon>
        <taxon>Micrococcales</taxon>
        <taxon>Microbacteriaceae</taxon>
        <taxon>Microbacterium</taxon>
    </lineage>
</organism>
<evidence type="ECO:0000256" key="2">
    <source>
        <dbReference type="ARBA" id="ARBA00023125"/>
    </source>
</evidence>
<comment type="caution">
    <text evidence="5">The sequence shown here is derived from an EMBL/GenBank/DDBJ whole genome shotgun (WGS) entry which is preliminary data.</text>
</comment>
<dbReference type="RefSeq" id="WP_308489932.1">
    <property type="nucleotide sequence ID" value="NZ_JAVFCB010000008.1"/>
</dbReference>
<dbReference type="SUPFAM" id="SSF53822">
    <property type="entry name" value="Periplasmic binding protein-like I"/>
    <property type="match status" value="1"/>
</dbReference>
<dbReference type="PROSITE" id="PS50932">
    <property type="entry name" value="HTH_LACI_2"/>
    <property type="match status" value="1"/>
</dbReference>
<dbReference type="Gene3D" id="1.10.260.40">
    <property type="entry name" value="lambda repressor-like DNA-binding domains"/>
    <property type="match status" value="1"/>
</dbReference>
<proteinExistence type="predicted"/>
<dbReference type="InterPro" id="IPR010982">
    <property type="entry name" value="Lambda_DNA-bd_dom_sf"/>
</dbReference>
<dbReference type="Gene3D" id="3.40.50.2300">
    <property type="match status" value="2"/>
</dbReference>
<dbReference type="SMART" id="SM00354">
    <property type="entry name" value="HTH_LACI"/>
    <property type="match status" value="1"/>
</dbReference>
<evidence type="ECO:0000259" key="4">
    <source>
        <dbReference type="PROSITE" id="PS50932"/>
    </source>
</evidence>